<evidence type="ECO:0000256" key="1">
    <source>
        <dbReference type="ARBA" id="ARBA00022723"/>
    </source>
</evidence>
<dbReference type="KEGG" id="ghl:GM160_01765"/>
<dbReference type="InterPro" id="IPR001117">
    <property type="entry name" value="Cu-oxidase_2nd"/>
</dbReference>
<dbReference type="Pfam" id="PF00394">
    <property type="entry name" value="Cu-oxidase"/>
    <property type="match status" value="1"/>
</dbReference>
<proteinExistence type="predicted"/>
<organism evidence="8 9">
    <name type="scientific">Guyparkeria halophila</name>
    <dbReference type="NCBI Taxonomy" id="47960"/>
    <lineage>
        <taxon>Bacteria</taxon>
        <taxon>Pseudomonadati</taxon>
        <taxon>Pseudomonadota</taxon>
        <taxon>Gammaproteobacteria</taxon>
        <taxon>Chromatiales</taxon>
        <taxon>Thioalkalibacteraceae</taxon>
        <taxon>Guyparkeria</taxon>
    </lineage>
</organism>
<dbReference type="InterPro" id="IPR002355">
    <property type="entry name" value="Cu_oxidase_Cu_BS"/>
</dbReference>
<dbReference type="InterPro" id="IPR011707">
    <property type="entry name" value="Cu-oxidase-like_N"/>
</dbReference>
<feature type="domain" description="Plastocyanin-like" evidence="5">
    <location>
        <begin position="186"/>
        <end position="350"/>
    </location>
</feature>
<evidence type="ECO:0000259" key="6">
    <source>
        <dbReference type="Pfam" id="PF07731"/>
    </source>
</evidence>
<dbReference type="Pfam" id="PF07731">
    <property type="entry name" value="Cu-oxidase_2"/>
    <property type="match status" value="1"/>
</dbReference>
<dbReference type="InterPro" id="IPR006376">
    <property type="entry name" value="Cu-R_CopA"/>
</dbReference>
<dbReference type="GO" id="GO:0042597">
    <property type="term" value="C:periplasmic space"/>
    <property type="evidence" value="ECO:0007669"/>
    <property type="project" value="InterPro"/>
</dbReference>
<dbReference type="CDD" id="cd13874">
    <property type="entry name" value="CuRO_2_CopA"/>
    <property type="match status" value="1"/>
</dbReference>
<sequence>MDQYETLTGKGHSRRRFLRNVTSMSVLAALYGYGGVSPALAWPQVGNHEAERLEDGDTDIFNLVIDRTPMKIDGKPANPITVNGTVPGPAIRMREGRNVRIRVQNKLDEWTSIHWHGILLPFQMDGVPGVTFEGIPPKDTFEYYYPLKQAGTYWYHSHSGLQEQLGHYGPLIVEPAEPEPFDYDRDYVIMLSDWTFEDPHDVFRNLKVAEGYYNYQKRTVEDLLEDIQKKGWSQTMRERAMWGEMRMSSRDLLDVTGSTYTYLVNGRSPNDNWTGLFKPGEKIRLRVINGSAMSFFDVSVPGLKMTVVQVDGQNVEPVPVDEFRIGVAETYDVIVEPDDQQAYTIFAEAMDRSGFAAGTLATEVGLTAEIPEPRSIPSRGMEAMGMDMSNMDMGGMDMGNGGMEMGDQSGGMDMGGPSSGMQGDQAMNGQTSHAGMAMNNDDPAKGGMNMAMDSKGGKAPWPLADRDISHGPDDHGPGAAMVARSPGNRLNDPGIGLKSTPEHKVLVYDDLKALAPWPDPREPEREIELHLTGNMERYMWSFDGEKFSEVDGPIPFHHGERLRLILVNDTMMDHPIHLHGMWMELENQHGDLRPRKHTISVKPGEMVSARITADAPGHWAFHCHLLYHMKAGMFRVVSVA</sequence>
<keyword evidence="9" id="KW-1185">Reference proteome</keyword>
<evidence type="ECO:0000256" key="4">
    <source>
        <dbReference type="SAM" id="Phobius"/>
    </source>
</evidence>
<dbReference type="CDD" id="cd13848">
    <property type="entry name" value="CuRO_1_CopA"/>
    <property type="match status" value="1"/>
</dbReference>
<dbReference type="AlphaFoldDB" id="A0A6I6D0W8"/>
<dbReference type="InterPro" id="IPR011706">
    <property type="entry name" value="Cu-oxidase_C"/>
</dbReference>
<feature type="domain" description="Plastocyanin-like" evidence="7">
    <location>
        <begin position="67"/>
        <end position="176"/>
    </location>
</feature>
<dbReference type="RefSeq" id="WP_156227674.1">
    <property type="nucleotide sequence ID" value="NZ_CP046415.1"/>
</dbReference>
<dbReference type="Gene3D" id="2.60.40.420">
    <property type="entry name" value="Cupredoxins - blue copper proteins"/>
    <property type="match status" value="3"/>
</dbReference>
<evidence type="ECO:0000259" key="5">
    <source>
        <dbReference type="Pfam" id="PF00394"/>
    </source>
</evidence>
<keyword evidence="2" id="KW-0560">Oxidoreductase</keyword>
<dbReference type="InterPro" id="IPR034279">
    <property type="entry name" value="CuRO_3_CopA"/>
</dbReference>
<keyword evidence="3" id="KW-0186">Copper</keyword>
<dbReference type="NCBIfam" id="TIGR01480">
    <property type="entry name" value="copper_res_A"/>
    <property type="match status" value="1"/>
</dbReference>
<dbReference type="GO" id="GO:0005507">
    <property type="term" value="F:copper ion binding"/>
    <property type="evidence" value="ECO:0007669"/>
    <property type="project" value="InterPro"/>
</dbReference>
<dbReference type="InterPro" id="IPR006311">
    <property type="entry name" value="TAT_signal"/>
</dbReference>
<dbReference type="PANTHER" id="PTHR11709">
    <property type="entry name" value="MULTI-COPPER OXIDASE"/>
    <property type="match status" value="1"/>
</dbReference>
<evidence type="ECO:0000313" key="8">
    <source>
        <dbReference type="EMBL" id="QGT77717.1"/>
    </source>
</evidence>
<dbReference type="CDD" id="cd13896">
    <property type="entry name" value="CuRO_3_CopA"/>
    <property type="match status" value="1"/>
</dbReference>
<name>A0A6I6D0W8_9GAMM</name>
<gene>
    <name evidence="8" type="ORF">GM160_01765</name>
</gene>
<dbReference type="InterPro" id="IPR034284">
    <property type="entry name" value="CuRO_1_CopA"/>
</dbReference>
<dbReference type="PROSITE" id="PS00079">
    <property type="entry name" value="MULTICOPPER_OXIDASE1"/>
    <property type="match status" value="1"/>
</dbReference>
<dbReference type="SUPFAM" id="SSF49503">
    <property type="entry name" value="Cupredoxins"/>
    <property type="match status" value="3"/>
</dbReference>
<dbReference type="InterPro" id="IPR034282">
    <property type="entry name" value="CuRO_2_CopA"/>
</dbReference>
<keyword evidence="1" id="KW-0479">Metal-binding</keyword>
<evidence type="ECO:0000256" key="3">
    <source>
        <dbReference type="ARBA" id="ARBA00023008"/>
    </source>
</evidence>
<dbReference type="PANTHER" id="PTHR11709:SF394">
    <property type="entry name" value="FI03373P-RELATED"/>
    <property type="match status" value="1"/>
</dbReference>
<feature type="domain" description="Plastocyanin-like" evidence="6">
    <location>
        <begin position="522"/>
        <end position="639"/>
    </location>
</feature>
<dbReference type="PROSITE" id="PS51318">
    <property type="entry name" value="TAT"/>
    <property type="match status" value="1"/>
</dbReference>
<dbReference type="GO" id="GO:0016491">
    <property type="term" value="F:oxidoreductase activity"/>
    <property type="evidence" value="ECO:0007669"/>
    <property type="project" value="UniProtKB-KW"/>
</dbReference>
<evidence type="ECO:0000313" key="9">
    <source>
        <dbReference type="Proteomes" id="UP000427716"/>
    </source>
</evidence>
<keyword evidence="4" id="KW-1133">Transmembrane helix</keyword>
<protein>
    <submittedName>
        <fullName evidence="8">Copper resistance system multicopper oxidase</fullName>
    </submittedName>
</protein>
<dbReference type="Pfam" id="PF07732">
    <property type="entry name" value="Cu-oxidase_3"/>
    <property type="match status" value="1"/>
</dbReference>
<keyword evidence="4" id="KW-0812">Transmembrane</keyword>
<dbReference type="EMBL" id="CP046415">
    <property type="protein sequence ID" value="QGT77717.1"/>
    <property type="molecule type" value="Genomic_DNA"/>
</dbReference>
<evidence type="ECO:0000256" key="2">
    <source>
        <dbReference type="ARBA" id="ARBA00023002"/>
    </source>
</evidence>
<dbReference type="PROSITE" id="PS00080">
    <property type="entry name" value="MULTICOPPER_OXIDASE2"/>
    <property type="match status" value="1"/>
</dbReference>
<accession>A0A6I6D0W8</accession>
<feature type="transmembrane region" description="Helical" evidence="4">
    <location>
        <begin position="21"/>
        <end position="42"/>
    </location>
</feature>
<dbReference type="InterPro" id="IPR045087">
    <property type="entry name" value="Cu-oxidase_fam"/>
</dbReference>
<dbReference type="InterPro" id="IPR033138">
    <property type="entry name" value="Cu_oxidase_CS"/>
</dbReference>
<evidence type="ECO:0000259" key="7">
    <source>
        <dbReference type="Pfam" id="PF07732"/>
    </source>
</evidence>
<dbReference type="Proteomes" id="UP000427716">
    <property type="component" value="Chromosome"/>
</dbReference>
<keyword evidence="4" id="KW-0472">Membrane</keyword>
<dbReference type="InterPro" id="IPR008972">
    <property type="entry name" value="Cupredoxin"/>
</dbReference>
<reference evidence="8 9" key="1">
    <citation type="submission" date="2019-11" db="EMBL/GenBank/DDBJ databases">
        <authorList>
            <person name="Zhang J."/>
            <person name="Sun C."/>
        </authorList>
    </citation>
    <scope>NUCLEOTIDE SEQUENCE [LARGE SCALE GENOMIC DNA]</scope>
    <source>
        <strain evidence="9">sp2</strain>
    </source>
</reference>